<evidence type="ECO:0000256" key="3">
    <source>
        <dbReference type="ARBA" id="ARBA00023125"/>
    </source>
</evidence>
<evidence type="ECO:0000313" key="6">
    <source>
        <dbReference type="EMBL" id="KAK1278638.1"/>
    </source>
</evidence>
<dbReference type="GO" id="GO:0003677">
    <property type="term" value="F:DNA binding"/>
    <property type="evidence" value="ECO:0007669"/>
    <property type="project" value="UniProtKB-KW"/>
</dbReference>
<dbReference type="EMBL" id="JAUJYN010000002">
    <property type="protein sequence ID" value="KAK1278638.1"/>
    <property type="molecule type" value="Genomic_DNA"/>
</dbReference>
<keyword evidence="5" id="KW-0539">Nucleus</keyword>
<keyword evidence="4" id="KW-0804">Transcription</keyword>
<dbReference type="InterPro" id="IPR044841">
    <property type="entry name" value="LUX/BOA-like"/>
</dbReference>
<dbReference type="AlphaFoldDB" id="A0AAV9BPC9"/>
<comment type="caution">
    <text evidence="6">The sequence shown here is derived from an EMBL/GenBank/DDBJ whole genome shotgun (WGS) entry which is preliminary data.</text>
</comment>
<evidence type="ECO:0000256" key="2">
    <source>
        <dbReference type="ARBA" id="ARBA00023015"/>
    </source>
</evidence>
<accession>A0AAV9BPC9</accession>
<sequence>MMKYVRPVKRNKLDHTKIEEENVCKSSKKKISRAPRIVWDSKLHNKFINAIKSLGLQSATPMKIMEIMNIPGLSTTQISSHLQMYRNKIQKTKGVTLLSEIHQTRELDQMKCYSSSTIPNAFASPSFISEMIQELTSTDKFKLVDVGECSTVNNESEEYASLGYRRSASMEDFYATLKMVCNSSTMRDNILFKLLGHQKGLERIHGCVEVDLNDNSV</sequence>
<dbReference type="SUPFAM" id="SSF46689">
    <property type="entry name" value="Homeodomain-like"/>
    <property type="match status" value="1"/>
</dbReference>
<dbReference type="NCBIfam" id="TIGR01557">
    <property type="entry name" value="myb_SHAQKYF"/>
    <property type="match status" value="1"/>
</dbReference>
<reference evidence="6" key="1">
    <citation type="journal article" date="2023" name="Nat. Commun.">
        <title>Diploid and tetraploid genomes of Acorus and the evolution of monocots.</title>
        <authorList>
            <person name="Ma L."/>
            <person name="Liu K.W."/>
            <person name="Li Z."/>
            <person name="Hsiao Y.Y."/>
            <person name="Qi Y."/>
            <person name="Fu T."/>
            <person name="Tang G.D."/>
            <person name="Zhang D."/>
            <person name="Sun W.H."/>
            <person name="Liu D.K."/>
            <person name="Li Y."/>
            <person name="Chen G.Z."/>
            <person name="Liu X.D."/>
            <person name="Liao X.Y."/>
            <person name="Jiang Y.T."/>
            <person name="Yu X."/>
            <person name="Hao Y."/>
            <person name="Huang J."/>
            <person name="Zhao X.W."/>
            <person name="Ke S."/>
            <person name="Chen Y.Y."/>
            <person name="Wu W.L."/>
            <person name="Hsu J.L."/>
            <person name="Lin Y.F."/>
            <person name="Huang M.D."/>
            <person name="Li C.Y."/>
            <person name="Huang L."/>
            <person name="Wang Z.W."/>
            <person name="Zhao X."/>
            <person name="Zhong W.Y."/>
            <person name="Peng D.H."/>
            <person name="Ahmad S."/>
            <person name="Lan S."/>
            <person name="Zhang J.S."/>
            <person name="Tsai W.C."/>
            <person name="Van de Peer Y."/>
            <person name="Liu Z.J."/>
        </authorList>
    </citation>
    <scope>NUCLEOTIDE SEQUENCE</scope>
    <source>
        <strain evidence="6">SCP</strain>
    </source>
</reference>
<comment type="subcellular location">
    <subcellularLocation>
        <location evidence="1">Nucleus</location>
    </subcellularLocation>
</comment>
<evidence type="ECO:0000313" key="7">
    <source>
        <dbReference type="Proteomes" id="UP001179952"/>
    </source>
</evidence>
<dbReference type="FunFam" id="1.10.10.60:FF:000007">
    <property type="entry name" value="Two-component response regulator"/>
    <property type="match status" value="1"/>
</dbReference>
<dbReference type="Proteomes" id="UP001179952">
    <property type="component" value="Unassembled WGS sequence"/>
</dbReference>
<dbReference type="InterPro" id="IPR009057">
    <property type="entry name" value="Homeodomain-like_sf"/>
</dbReference>
<evidence type="ECO:0000256" key="4">
    <source>
        <dbReference type="ARBA" id="ARBA00023163"/>
    </source>
</evidence>
<name>A0AAV9BPC9_ACOGR</name>
<keyword evidence="3" id="KW-0238">DNA-binding</keyword>
<dbReference type="PANTHER" id="PTHR31442:SF29">
    <property type="entry name" value="HOMEODOMAIN-LIKE SUPERFAMILY PROTEIN"/>
    <property type="match status" value="1"/>
</dbReference>
<gene>
    <name evidence="6" type="ORF">QJS04_geneDACA021330</name>
</gene>
<organism evidence="6 7">
    <name type="scientific">Acorus gramineus</name>
    <name type="common">Dwarf sweet flag</name>
    <dbReference type="NCBI Taxonomy" id="55184"/>
    <lineage>
        <taxon>Eukaryota</taxon>
        <taxon>Viridiplantae</taxon>
        <taxon>Streptophyta</taxon>
        <taxon>Embryophyta</taxon>
        <taxon>Tracheophyta</taxon>
        <taxon>Spermatophyta</taxon>
        <taxon>Magnoliopsida</taxon>
        <taxon>Liliopsida</taxon>
        <taxon>Acoraceae</taxon>
        <taxon>Acorus</taxon>
    </lineage>
</organism>
<protein>
    <submittedName>
        <fullName evidence="6">Two-component response regulator ARR1</fullName>
    </submittedName>
</protein>
<dbReference type="GO" id="GO:0003700">
    <property type="term" value="F:DNA-binding transcription factor activity"/>
    <property type="evidence" value="ECO:0007669"/>
    <property type="project" value="InterPro"/>
</dbReference>
<reference evidence="6" key="2">
    <citation type="submission" date="2023-06" db="EMBL/GenBank/DDBJ databases">
        <authorList>
            <person name="Ma L."/>
            <person name="Liu K.-W."/>
            <person name="Li Z."/>
            <person name="Hsiao Y.-Y."/>
            <person name="Qi Y."/>
            <person name="Fu T."/>
            <person name="Tang G."/>
            <person name="Zhang D."/>
            <person name="Sun W.-H."/>
            <person name="Liu D.-K."/>
            <person name="Li Y."/>
            <person name="Chen G.-Z."/>
            <person name="Liu X.-D."/>
            <person name="Liao X.-Y."/>
            <person name="Jiang Y.-T."/>
            <person name="Yu X."/>
            <person name="Hao Y."/>
            <person name="Huang J."/>
            <person name="Zhao X.-W."/>
            <person name="Ke S."/>
            <person name="Chen Y.-Y."/>
            <person name="Wu W.-L."/>
            <person name="Hsu J.-L."/>
            <person name="Lin Y.-F."/>
            <person name="Huang M.-D."/>
            <person name="Li C.-Y."/>
            <person name="Huang L."/>
            <person name="Wang Z.-W."/>
            <person name="Zhao X."/>
            <person name="Zhong W.-Y."/>
            <person name="Peng D.-H."/>
            <person name="Ahmad S."/>
            <person name="Lan S."/>
            <person name="Zhang J.-S."/>
            <person name="Tsai W.-C."/>
            <person name="Van De Peer Y."/>
            <person name="Liu Z.-J."/>
        </authorList>
    </citation>
    <scope>NUCLEOTIDE SEQUENCE</scope>
    <source>
        <strain evidence="6">SCP</strain>
        <tissue evidence="6">Leaves</tissue>
    </source>
</reference>
<dbReference type="GO" id="GO:0005634">
    <property type="term" value="C:nucleus"/>
    <property type="evidence" value="ECO:0007669"/>
    <property type="project" value="UniProtKB-SubCell"/>
</dbReference>
<dbReference type="PANTHER" id="PTHR31442">
    <property type="entry name" value="HOMEODOMAIN-LIKE SUPERFAMILY PROTEIN-RELATED"/>
    <property type="match status" value="1"/>
</dbReference>
<evidence type="ECO:0000256" key="5">
    <source>
        <dbReference type="ARBA" id="ARBA00023242"/>
    </source>
</evidence>
<dbReference type="InterPro" id="IPR006447">
    <property type="entry name" value="Myb_dom_plants"/>
</dbReference>
<keyword evidence="2" id="KW-0805">Transcription regulation</keyword>
<keyword evidence="7" id="KW-1185">Reference proteome</keyword>
<evidence type="ECO:0000256" key="1">
    <source>
        <dbReference type="ARBA" id="ARBA00004123"/>
    </source>
</evidence>
<dbReference type="Gene3D" id="1.10.10.60">
    <property type="entry name" value="Homeodomain-like"/>
    <property type="match status" value="1"/>
</dbReference>
<proteinExistence type="predicted"/>